<dbReference type="InterPro" id="IPR001387">
    <property type="entry name" value="Cro/C1-type_HTH"/>
</dbReference>
<dbReference type="SUPFAM" id="SSF47413">
    <property type="entry name" value="lambda repressor-like DNA-binding domains"/>
    <property type="match status" value="1"/>
</dbReference>
<dbReference type="CDD" id="cd00093">
    <property type="entry name" value="HTH_XRE"/>
    <property type="match status" value="1"/>
</dbReference>
<dbReference type="InterPro" id="IPR050400">
    <property type="entry name" value="Bact_Cytoskel_RodZ"/>
</dbReference>
<dbReference type="Pfam" id="PF13413">
    <property type="entry name" value="HTH_25"/>
    <property type="match status" value="1"/>
</dbReference>
<gene>
    <name evidence="4" type="ORF">CHR53_09870</name>
</gene>
<proteinExistence type="predicted"/>
<keyword evidence="2" id="KW-0812">Transmembrane</keyword>
<feature type="compositionally biased region" description="Basic and acidic residues" evidence="1">
    <location>
        <begin position="158"/>
        <end position="177"/>
    </location>
</feature>
<dbReference type="Proteomes" id="UP000282892">
    <property type="component" value="Chromosome"/>
</dbReference>
<dbReference type="KEGG" id="nmk:CHR53_09870"/>
<evidence type="ECO:0000313" key="4">
    <source>
        <dbReference type="EMBL" id="AZU61553.1"/>
    </source>
</evidence>
<evidence type="ECO:0000256" key="1">
    <source>
        <dbReference type="SAM" id="MobiDB-lite"/>
    </source>
</evidence>
<dbReference type="PANTHER" id="PTHR34475">
    <property type="match status" value="1"/>
</dbReference>
<dbReference type="OrthoDB" id="9797543at2"/>
<feature type="compositionally biased region" description="Basic and acidic residues" evidence="1">
    <location>
        <begin position="184"/>
        <end position="195"/>
    </location>
</feature>
<dbReference type="STRING" id="1193713.GCA_001636315_04409"/>
<accession>A0A3Q9QRM7</accession>
<keyword evidence="2" id="KW-1133">Transmembrane helix</keyword>
<evidence type="ECO:0000259" key="3">
    <source>
        <dbReference type="PROSITE" id="PS50943"/>
    </source>
</evidence>
<evidence type="ECO:0000313" key="5">
    <source>
        <dbReference type="Proteomes" id="UP000282892"/>
    </source>
</evidence>
<dbReference type="RefSeq" id="WP_127486335.1">
    <property type="nucleotide sequence ID" value="NZ_CP022572.1"/>
</dbReference>
<protein>
    <submittedName>
        <fullName evidence="4">Helix-turn-helix domain-containing protein</fullName>
    </submittedName>
</protein>
<reference evidence="4 5" key="1">
    <citation type="submission" date="2017-07" db="EMBL/GenBank/DDBJ databases">
        <title>The complete genome sequence of Bacillus mesonae strain H20-5, an efficient strain improving plant abiotic stress resistance.</title>
        <authorList>
            <person name="Kim S.Y."/>
            <person name="Song H."/>
            <person name="Sang M.K."/>
            <person name="Weon H.-Y."/>
            <person name="Song J."/>
        </authorList>
    </citation>
    <scope>NUCLEOTIDE SEQUENCE [LARGE SCALE GENOMIC DNA]</scope>
    <source>
        <strain evidence="4 5">H20-5</strain>
    </source>
</reference>
<dbReference type="AlphaFoldDB" id="A0A3Q9QRM7"/>
<dbReference type="Pfam" id="PF13464">
    <property type="entry name" value="RodZ_C"/>
    <property type="match status" value="1"/>
</dbReference>
<organism evidence="4 5">
    <name type="scientific">Neobacillus mesonae</name>
    <dbReference type="NCBI Taxonomy" id="1193713"/>
    <lineage>
        <taxon>Bacteria</taxon>
        <taxon>Bacillati</taxon>
        <taxon>Bacillota</taxon>
        <taxon>Bacilli</taxon>
        <taxon>Bacillales</taxon>
        <taxon>Bacillaceae</taxon>
        <taxon>Neobacillus</taxon>
    </lineage>
</organism>
<keyword evidence="2" id="KW-0472">Membrane</keyword>
<dbReference type="PROSITE" id="PS50943">
    <property type="entry name" value="HTH_CROC1"/>
    <property type="match status" value="1"/>
</dbReference>
<keyword evidence="5" id="KW-1185">Reference proteome</keyword>
<dbReference type="GO" id="GO:0003677">
    <property type="term" value="F:DNA binding"/>
    <property type="evidence" value="ECO:0007669"/>
    <property type="project" value="InterPro"/>
</dbReference>
<evidence type="ECO:0000256" key="2">
    <source>
        <dbReference type="SAM" id="Phobius"/>
    </source>
</evidence>
<dbReference type="Gene3D" id="1.10.260.40">
    <property type="entry name" value="lambda repressor-like DNA-binding domains"/>
    <property type="match status" value="1"/>
</dbReference>
<feature type="domain" description="HTH cro/C1-type" evidence="3">
    <location>
        <begin position="8"/>
        <end position="68"/>
    </location>
</feature>
<dbReference type="PANTHER" id="PTHR34475:SF1">
    <property type="entry name" value="CYTOSKELETON PROTEIN RODZ"/>
    <property type="match status" value="1"/>
</dbReference>
<dbReference type="SMART" id="SM00530">
    <property type="entry name" value="HTH_XRE"/>
    <property type="match status" value="1"/>
</dbReference>
<feature type="transmembrane region" description="Helical" evidence="2">
    <location>
        <begin position="112"/>
        <end position="129"/>
    </location>
</feature>
<dbReference type="InterPro" id="IPR025194">
    <property type="entry name" value="RodZ-like_C"/>
</dbReference>
<dbReference type="InterPro" id="IPR010982">
    <property type="entry name" value="Lambda_DNA-bd_dom_sf"/>
</dbReference>
<name>A0A3Q9QRM7_9BACI</name>
<sequence length="304" mass="34305">MTELGNRLKEARLAKNLSLDDLQSMTKIQKRYLIGIEEGNYSTMPGNFYVRAFIKQYAEALELNPDEIFETYKSEIPASYYEELPQQLSRVKTHKSISEGNSKVFFDVLPKILIGVFVIGVAGILYYFVANHAGSDTNESMNKKADPVKLENNIDKAKANETKPAEEKNQNQGKDDVNNSSNEETTKPSEEETKQELSVVKSQGRKSTFELKNAEKFVVKVVSTGETWVSIRNGKGKSFYSGMLKKGSTESQEIDLSSEEEAYIVVGRAYETDIFVNDQKLNYAADPSKKVRQDITIQYVPKNE</sequence>
<feature type="region of interest" description="Disordered" evidence="1">
    <location>
        <begin position="158"/>
        <end position="200"/>
    </location>
</feature>
<dbReference type="EMBL" id="CP022572">
    <property type="protein sequence ID" value="AZU61553.1"/>
    <property type="molecule type" value="Genomic_DNA"/>
</dbReference>